<keyword evidence="3" id="KW-1185">Reference proteome</keyword>
<dbReference type="EMBL" id="JAIFTH010001566">
    <property type="protein sequence ID" value="KAG9508498.1"/>
    <property type="molecule type" value="Genomic_DNA"/>
</dbReference>
<feature type="non-terminal residue" evidence="2">
    <location>
        <position position="1"/>
    </location>
</feature>
<feature type="transmembrane region" description="Helical" evidence="1">
    <location>
        <begin position="96"/>
        <end position="120"/>
    </location>
</feature>
<keyword evidence="1" id="KW-0472">Membrane</keyword>
<sequence>IYMQFIHGESGDSSLFCFLMRIDEYAQLEGSTCRLIPPKEPYFVASHTHDPPIVDTSSSNGECNNSQSGHKIVLKNTSNYIEHRNRDNWLNYSKTLWTFSLLMIAFLVLLWTTAMLFLSVIWIRSTQQKMGVPPKCLTMLSSVIGTIEVINGGIEIALGFTAPSVLFNLLTILARDPFNQTRKRWNLILAKFYHPPSEITYTVGKLFDLNLGRFLETMSWSMSFLLLASRYWYH</sequence>
<comment type="caution">
    <text evidence="2">The sequence shown here is derived from an EMBL/GenBank/DDBJ whole genome shotgun (WGS) entry which is preliminary data.</text>
</comment>
<gene>
    <name evidence="2" type="ORF">GZH46_03002</name>
</gene>
<feature type="transmembrane region" description="Helical" evidence="1">
    <location>
        <begin position="156"/>
        <end position="174"/>
    </location>
</feature>
<name>A0ABQ7S574_9ACAR</name>
<protein>
    <submittedName>
        <fullName evidence="2">Uncharacterized protein</fullName>
    </submittedName>
</protein>
<evidence type="ECO:0000256" key="1">
    <source>
        <dbReference type="SAM" id="Phobius"/>
    </source>
</evidence>
<keyword evidence="1" id="KW-0812">Transmembrane</keyword>
<proteinExistence type="predicted"/>
<keyword evidence="1" id="KW-1133">Transmembrane helix</keyword>
<evidence type="ECO:0000313" key="3">
    <source>
        <dbReference type="Proteomes" id="UP000825002"/>
    </source>
</evidence>
<dbReference type="Proteomes" id="UP000825002">
    <property type="component" value="Unassembled WGS sequence"/>
</dbReference>
<accession>A0ABQ7S574</accession>
<evidence type="ECO:0000313" key="2">
    <source>
        <dbReference type="EMBL" id="KAG9508498.1"/>
    </source>
</evidence>
<reference evidence="2 3" key="1">
    <citation type="submission" date="2020-10" db="EMBL/GenBank/DDBJ databases">
        <authorList>
            <person name="Klimov P.B."/>
            <person name="Dyachkov S.M."/>
            <person name="Chetverikov P.E."/>
        </authorList>
    </citation>
    <scope>NUCLEOTIDE SEQUENCE [LARGE SCALE GENOMIC DNA]</scope>
    <source>
        <strain evidence="2">BMOC 18-1129-001#AD2665</strain>
        <tissue evidence="2">Entire mites</tissue>
    </source>
</reference>
<organism evidence="2 3">
    <name type="scientific">Fragariocoptes setiger</name>
    <dbReference type="NCBI Taxonomy" id="1670756"/>
    <lineage>
        <taxon>Eukaryota</taxon>
        <taxon>Metazoa</taxon>
        <taxon>Ecdysozoa</taxon>
        <taxon>Arthropoda</taxon>
        <taxon>Chelicerata</taxon>
        <taxon>Arachnida</taxon>
        <taxon>Acari</taxon>
        <taxon>Acariformes</taxon>
        <taxon>Trombidiformes</taxon>
        <taxon>Prostigmata</taxon>
        <taxon>Eupodina</taxon>
        <taxon>Eriophyoidea</taxon>
        <taxon>Phytoptidae</taxon>
        <taxon>Fragariocoptes</taxon>
    </lineage>
</organism>